<evidence type="ECO:0000256" key="5">
    <source>
        <dbReference type="ARBA" id="ARBA00022840"/>
    </source>
</evidence>
<dbReference type="InterPro" id="IPR050763">
    <property type="entry name" value="ABC_transporter_ATP-binding"/>
</dbReference>
<evidence type="ECO:0000313" key="8">
    <source>
        <dbReference type="EMBL" id="WTU44436.1"/>
    </source>
</evidence>
<dbReference type="Pfam" id="PF00005">
    <property type="entry name" value="ABC_tran"/>
    <property type="match status" value="1"/>
</dbReference>
<keyword evidence="4" id="KW-0547">Nucleotide-binding</keyword>
<evidence type="ECO:0000256" key="2">
    <source>
        <dbReference type="ARBA" id="ARBA00005417"/>
    </source>
</evidence>
<dbReference type="SUPFAM" id="SSF52540">
    <property type="entry name" value="P-loop containing nucleoside triphosphate hydrolases"/>
    <property type="match status" value="1"/>
</dbReference>
<evidence type="ECO:0000256" key="4">
    <source>
        <dbReference type="ARBA" id="ARBA00022741"/>
    </source>
</evidence>
<dbReference type="PANTHER" id="PTHR42711">
    <property type="entry name" value="ABC TRANSPORTER ATP-BINDING PROTEIN"/>
    <property type="match status" value="1"/>
</dbReference>
<dbReference type="GO" id="GO:0046677">
    <property type="term" value="P:response to antibiotic"/>
    <property type="evidence" value="ECO:0007669"/>
    <property type="project" value="UniProtKB-KW"/>
</dbReference>
<dbReference type="SMART" id="SM00382">
    <property type="entry name" value="AAA"/>
    <property type="match status" value="1"/>
</dbReference>
<evidence type="ECO:0000259" key="7">
    <source>
        <dbReference type="PROSITE" id="PS50893"/>
    </source>
</evidence>
<dbReference type="InterPro" id="IPR003593">
    <property type="entry name" value="AAA+_ATPase"/>
</dbReference>
<keyword evidence="5 8" id="KW-0067">ATP-binding</keyword>
<dbReference type="InterPro" id="IPR003439">
    <property type="entry name" value="ABC_transporter-like_ATP-bd"/>
</dbReference>
<dbReference type="GO" id="GO:0016887">
    <property type="term" value="F:ATP hydrolysis activity"/>
    <property type="evidence" value="ECO:0007669"/>
    <property type="project" value="InterPro"/>
</dbReference>
<dbReference type="Gene3D" id="3.40.50.300">
    <property type="entry name" value="P-loop containing nucleotide triphosphate hydrolases"/>
    <property type="match status" value="1"/>
</dbReference>
<evidence type="ECO:0000256" key="6">
    <source>
        <dbReference type="ARBA" id="ARBA00023251"/>
    </source>
</evidence>
<protein>
    <submittedName>
        <fullName evidence="8">ABC transporter ATP-binding protein</fullName>
    </submittedName>
</protein>
<comment type="subcellular location">
    <subcellularLocation>
        <location evidence="1">Cell membrane</location>
        <topology evidence="1">Peripheral membrane protein</topology>
    </subcellularLocation>
</comment>
<reference evidence="8" key="1">
    <citation type="submission" date="2022-10" db="EMBL/GenBank/DDBJ databases">
        <title>The complete genomes of actinobacterial strains from the NBC collection.</title>
        <authorList>
            <person name="Joergensen T.S."/>
            <person name="Alvarez Arevalo M."/>
            <person name="Sterndorff E.B."/>
            <person name="Faurdal D."/>
            <person name="Vuksanovic O."/>
            <person name="Mourched A.-S."/>
            <person name="Charusanti P."/>
            <person name="Shaw S."/>
            <person name="Blin K."/>
            <person name="Weber T."/>
        </authorList>
    </citation>
    <scope>NUCLEOTIDE SEQUENCE</scope>
    <source>
        <strain evidence="8">NBC_00060</strain>
    </source>
</reference>
<dbReference type="AlphaFoldDB" id="A0AAU2HA43"/>
<evidence type="ECO:0000256" key="1">
    <source>
        <dbReference type="ARBA" id="ARBA00004202"/>
    </source>
</evidence>
<sequence length="317" mass="34022">MSAIEIRALCRDYGVGRAGDKRTQALSDVDLTVELGEVRGLVGPNGAGKTTLCKILSTVLEATSGSAKVLGHDAATDAAAVRRHIGIVFGGDRGLYGRLSARQNLRFWAAMYGLHGAALRLRADELLERLGLADRAGDRVDTFSRGMKQRLHLARGLVGDPRVLLLDEPTVGMDPVAARDFRGLVGEMRAERRTVLITTHDMAEAEAVCDLVTMIDRGRVLLTDTPSAIGEVVPRHERVVAGAVPAQTRQALTELPGVVSVEREPSGRLRVETSDAAVTRTVLRLLVEAGVSELSTQRPNLEDAYLHLIGDRGMAVG</sequence>
<name>A0AAU2HA43_9ACTN</name>
<dbReference type="CDD" id="cd03230">
    <property type="entry name" value="ABC_DR_subfamily_A"/>
    <property type="match status" value="1"/>
</dbReference>
<keyword evidence="6" id="KW-0046">Antibiotic resistance</keyword>
<dbReference type="PANTHER" id="PTHR42711:SF5">
    <property type="entry name" value="ABC TRANSPORTER ATP-BINDING PROTEIN NATA"/>
    <property type="match status" value="1"/>
</dbReference>
<dbReference type="InterPro" id="IPR027417">
    <property type="entry name" value="P-loop_NTPase"/>
</dbReference>
<keyword evidence="3" id="KW-0813">Transport</keyword>
<proteinExistence type="inferred from homology"/>
<feature type="domain" description="ABC transporter" evidence="7">
    <location>
        <begin position="10"/>
        <end position="242"/>
    </location>
</feature>
<accession>A0AAU2HA43</accession>
<gene>
    <name evidence="8" type="ORF">OHV25_35075</name>
</gene>
<comment type="similarity">
    <text evidence="2">Belongs to the ABC transporter superfamily.</text>
</comment>
<evidence type="ECO:0000256" key="3">
    <source>
        <dbReference type="ARBA" id="ARBA00022448"/>
    </source>
</evidence>
<dbReference type="GO" id="GO:0005524">
    <property type="term" value="F:ATP binding"/>
    <property type="evidence" value="ECO:0007669"/>
    <property type="project" value="UniProtKB-KW"/>
</dbReference>
<dbReference type="GO" id="GO:0005886">
    <property type="term" value="C:plasma membrane"/>
    <property type="evidence" value="ECO:0007669"/>
    <property type="project" value="UniProtKB-SubCell"/>
</dbReference>
<dbReference type="PROSITE" id="PS50893">
    <property type="entry name" value="ABC_TRANSPORTER_2"/>
    <property type="match status" value="1"/>
</dbReference>
<organism evidence="8">
    <name type="scientific">Streptomyces sp. NBC_00060</name>
    <dbReference type="NCBI Taxonomy" id="2975636"/>
    <lineage>
        <taxon>Bacteria</taxon>
        <taxon>Bacillati</taxon>
        <taxon>Actinomycetota</taxon>
        <taxon>Actinomycetes</taxon>
        <taxon>Kitasatosporales</taxon>
        <taxon>Streptomycetaceae</taxon>
        <taxon>Streptomyces</taxon>
    </lineage>
</organism>
<dbReference type="EMBL" id="CP108253">
    <property type="protein sequence ID" value="WTU44436.1"/>
    <property type="molecule type" value="Genomic_DNA"/>
</dbReference>